<dbReference type="SMART" id="SM00075">
    <property type="entry name" value="HYDRO"/>
    <property type="match status" value="1"/>
</dbReference>
<evidence type="ECO:0000313" key="9">
    <source>
        <dbReference type="EMBL" id="SJL08120.1"/>
    </source>
</evidence>
<protein>
    <recommendedName>
        <fullName evidence="8">Hydrophobin</fullName>
    </recommendedName>
</protein>
<feature type="chain" id="PRO_5013984208" description="Hydrophobin" evidence="8">
    <location>
        <begin position="20"/>
        <end position="278"/>
    </location>
</feature>
<keyword evidence="3 8" id="KW-0134">Cell wall</keyword>
<keyword evidence="5 8" id="KW-1015">Disulfide bond</keyword>
<keyword evidence="6" id="KW-0325">Glycoprotein</keyword>
<evidence type="ECO:0000256" key="2">
    <source>
        <dbReference type="ARBA" id="ARBA00010446"/>
    </source>
</evidence>
<dbReference type="STRING" id="47428.A0A284RH89"/>
<evidence type="ECO:0000256" key="3">
    <source>
        <dbReference type="ARBA" id="ARBA00022512"/>
    </source>
</evidence>
<evidence type="ECO:0000256" key="5">
    <source>
        <dbReference type="ARBA" id="ARBA00023157"/>
    </source>
</evidence>
<comment type="similarity">
    <text evidence="2 8">Belongs to the fungal hydrophobin family.</text>
</comment>
<evidence type="ECO:0000256" key="1">
    <source>
        <dbReference type="ARBA" id="ARBA00004191"/>
    </source>
</evidence>
<dbReference type="InterPro" id="IPR001338">
    <property type="entry name" value="Class_I_Hydrophobin"/>
</dbReference>
<dbReference type="GO" id="GO:0005199">
    <property type="term" value="F:structural constituent of cell wall"/>
    <property type="evidence" value="ECO:0007669"/>
    <property type="project" value="InterPro"/>
</dbReference>
<keyword evidence="8" id="KW-0732">Signal</keyword>
<keyword evidence="4 8" id="KW-0964">Secreted</keyword>
<dbReference type="GO" id="GO:0009277">
    <property type="term" value="C:fungal-type cell wall"/>
    <property type="evidence" value="ECO:0007669"/>
    <property type="project" value="InterPro"/>
</dbReference>
<dbReference type="CDD" id="cd23507">
    <property type="entry name" value="hydrophobin_I"/>
    <property type="match status" value="1"/>
</dbReference>
<evidence type="ECO:0000256" key="6">
    <source>
        <dbReference type="ARBA" id="ARBA00023180"/>
    </source>
</evidence>
<feature type="signal peptide" evidence="8">
    <location>
        <begin position="1"/>
        <end position="19"/>
    </location>
</feature>
<evidence type="ECO:0000256" key="7">
    <source>
        <dbReference type="ARBA" id="ARBA00093546"/>
    </source>
</evidence>
<keyword evidence="10" id="KW-1185">Reference proteome</keyword>
<accession>A0A284RH89</accession>
<dbReference type="AlphaFoldDB" id="A0A284RH89"/>
<comment type="subunit">
    <text evidence="7">Self-assembles to form functional amyloid fibrils called rodlets. Self-assembly into fibrillar rodlets occurs spontaneously at hydrophobic:hydrophilic interfaces and the rodlets further associate laterally to form amphipathic monolayers.</text>
</comment>
<organism evidence="9 10">
    <name type="scientific">Armillaria ostoyae</name>
    <name type="common">Armillaria root rot fungus</name>
    <dbReference type="NCBI Taxonomy" id="47428"/>
    <lineage>
        <taxon>Eukaryota</taxon>
        <taxon>Fungi</taxon>
        <taxon>Dikarya</taxon>
        <taxon>Basidiomycota</taxon>
        <taxon>Agaricomycotina</taxon>
        <taxon>Agaricomycetes</taxon>
        <taxon>Agaricomycetidae</taxon>
        <taxon>Agaricales</taxon>
        <taxon>Marasmiineae</taxon>
        <taxon>Physalacriaceae</taxon>
        <taxon>Armillaria</taxon>
    </lineage>
</organism>
<comment type="subcellular location">
    <subcellularLocation>
        <location evidence="1 8">Secreted</location>
        <location evidence="1 8">Cell wall</location>
    </subcellularLocation>
</comment>
<evidence type="ECO:0000256" key="8">
    <source>
        <dbReference type="RuleBase" id="RU365009"/>
    </source>
</evidence>
<evidence type="ECO:0000256" key="4">
    <source>
        <dbReference type="ARBA" id="ARBA00022525"/>
    </source>
</evidence>
<dbReference type="OrthoDB" id="4225815at2759"/>
<name>A0A284RH89_ARMOS</name>
<dbReference type="Proteomes" id="UP000219338">
    <property type="component" value="Unassembled WGS sequence"/>
</dbReference>
<sequence length="278" mass="27679">MFLRHSFTALLALPLLANAGVIPIISPVPPRDDSTTGIAGRQVVTVAPTICPVLRRDESDDGTDIAGRQVAPTICAPALPRDEADEHTAIAGRQVTTISPVVGPVLPIGSSIVSSRQITGLPIISSVLPDLPRDESNDGAVITGRQVVTVSPVLSAVAAVARDDGAALTGRQVITGSPVISPVLPRGGGDGAACSATGTAQCCGSTESASDVSPGVATLLGLLGVVISDLTANVGVTCSPISVIGVGGTSCSSQAVCCDNNHFNGLVALGCTPLNVGL</sequence>
<evidence type="ECO:0000313" key="10">
    <source>
        <dbReference type="Proteomes" id="UP000219338"/>
    </source>
</evidence>
<proteinExistence type="inferred from homology"/>
<dbReference type="Pfam" id="PF01185">
    <property type="entry name" value="Hydrophobin"/>
    <property type="match status" value="1"/>
</dbReference>
<gene>
    <name evidence="9" type="ORF">ARMOST_11483</name>
</gene>
<dbReference type="OMA" id="PTICPVL"/>
<reference evidence="10" key="1">
    <citation type="journal article" date="2017" name="Nat. Ecol. Evol.">
        <title>Genome expansion and lineage-specific genetic innovations in the forest pathogenic fungi Armillaria.</title>
        <authorList>
            <person name="Sipos G."/>
            <person name="Prasanna A.N."/>
            <person name="Walter M.C."/>
            <person name="O'Connor E."/>
            <person name="Balint B."/>
            <person name="Krizsan K."/>
            <person name="Kiss B."/>
            <person name="Hess J."/>
            <person name="Varga T."/>
            <person name="Slot J."/>
            <person name="Riley R."/>
            <person name="Boka B."/>
            <person name="Rigling D."/>
            <person name="Barry K."/>
            <person name="Lee J."/>
            <person name="Mihaltcheva S."/>
            <person name="LaButti K."/>
            <person name="Lipzen A."/>
            <person name="Waldron R."/>
            <person name="Moloney N.M."/>
            <person name="Sperisen C."/>
            <person name="Kredics L."/>
            <person name="Vagvoelgyi C."/>
            <person name="Patrignani A."/>
            <person name="Fitzpatrick D."/>
            <person name="Nagy I."/>
            <person name="Doyle S."/>
            <person name="Anderson J.B."/>
            <person name="Grigoriev I.V."/>
            <person name="Gueldener U."/>
            <person name="Muensterkoetter M."/>
            <person name="Nagy L.G."/>
        </authorList>
    </citation>
    <scope>NUCLEOTIDE SEQUENCE [LARGE SCALE GENOMIC DNA]</scope>
    <source>
        <strain evidence="10">C18/9</strain>
    </source>
</reference>
<dbReference type="EMBL" id="FUEG01000009">
    <property type="protein sequence ID" value="SJL08120.1"/>
    <property type="molecule type" value="Genomic_DNA"/>
</dbReference>